<sequence length="222" mass="23609">MSFLKRAAVALLATTAIASVATPSIAQEFKGKSAGNLIVRARGVAVVPDEDGSITTASGAATGLDGRVNNDYIPEVDFSYFVTDNIALELIAGTSRHQVKAVGGGAEINVGKISLLPPTLTAQYHFMPKERFSPYVGAGVNWTLFYGADEDAGFNSLKVNNSFGAALQVGVDYFLTDNILLNFDVKKIWLDSTLKVNLGSTALRSEVDLNPWLIGVGVGYKF</sequence>
<dbReference type="InterPro" id="IPR011250">
    <property type="entry name" value="OMP/PagP_B-barrel"/>
</dbReference>
<protein>
    <submittedName>
        <fullName evidence="3">OmpW family protein</fullName>
    </submittedName>
</protein>
<evidence type="ECO:0000313" key="4">
    <source>
        <dbReference type="Proteomes" id="UP000584642"/>
    </source>
</evidence>
<evidence type="ECO:0000256" key="1">
    <source>
        <dbReference type="ARBA" id="ARBA00009330"/>
    </source>
</evidence>
<dbReference type="RefSeq" id="WP_180283568.1">
    <property type="nucleotide sequence ID" value="NZ_JABFDB010000013.1"/>
</dbReference>
<dbReference type="SUPFAM" id="SSF56925">
    <property type="entry name" value="OMPA-like"/>
    <property type="match status" value="1"/>
</dbReference>
<reference evidence="3 4" key="1">
    <citation type="submission" date="2020-05" db="EMBL/GenBank/DDBJ databases">
        <title>Azospirillum oleiclasticum sp. nov, a nitrogen-fixing and heavy crude oil-emulsifying bacterium isolated from the crude oil of Yumen Oilfield.</title>
        <authorList>
            <person name="Wu D."/>
            <person name="Cai M."/>
            <person name="Zhang X."/>
        </authorList>
    </citation>
    <scope>NUCLEOTIDE SEQUENCE [LARGE SCALE GENOMIC DNA]</scope>
    <source>
        <strain evidence="3 4">ROY-1-1-2</strain>
    </source>
</reference>
<comment type="caution">
    <text evidence="3">The sequence shown here is derived from an EMBL/GenBank/DDBJ whole genome shotgun (WGS) entry which is preliminary data.</text>
</comment>
<keyword evidence="2" id="KW-0732">Signal</keyword>
<dbReference type="Proteomes" id="UP000584642">
    <property type="component" value="Unassembled WGS sequence"/>
</dbReference>
<organism evidence="3 4">
    <name type="scientific">Azospirillum oleiclasticum</name>
    <dbReference type="NCBI Taxonomy" id="2735135"/>
    <lineage>
        <taxon>Bacteria</taxon>
        <taxon>Pseudomonadati</taxon>
        <taxon>Pseudomonadota</taxon>
        <taxon>Alphaproteobacteria</taxon>
        <taxon>Rhodospirillales</taxon>
        <taxon>Azospirillaceae</taxon>
        <taxon>Azospirillum</taxon>
    </lineage>
</organism>
<evidence type="ECO:0000313" key="3">
    <source>
        <dbReference type="EMBL" id="NYZ21796.1"/>
    </source>
</evidence>
<name>A0ABX2TC75_9PROT</name>
<keyword evidence="4" id="KW-1185">Reference proteome</keyword>
<dbReference type="Gene3D" id="2.40.160.20">
    <property type="match status" value="1"/>
</dbReference>
<dbReference type="PANTHER" id="PTHR36920:SF1">
    <property type="entry name" value="OUTER MEMBRANE PROTEIN W"/>
    <property type="match status" value="1"/>
</dbReference>
<gene>
    <name evidence="3" type="ORF">HND93_18940</name>
</gene>
<dbReference type="EMBL" id="JABFDB010000013">
    <property type="protein sequence ID" value="NYZ21796.1"/>
    <property type="molecule type" value="Genomic_DNA"/>
</dbReference>
<dbReference type="PANTHER" id="PTHR36920">
    <property type="match status" value="1"/>
</dbReference>
<dbReference type="InterPro" id="IPR005618">
    <property type="entry name" value="OMPW"/>
</dbReference>
<comment type="similarity">
    <text evidence="1">Belongs to the OmpW/AlkL family.</text>
</comment>
<accession>A0ABX2TC75</accession>
<evidence type="ECO:0000256" key="2">
    <source>
        <dbReference type="SAM" id="SignalP"/>
    </source>
</evidence>
<feature type="signal peptide" evidence="2">
    <location>
        <begin position="1"/>
        <end position="26"/>
    </location>
</feature>
<dbReference type="Pfam" id="PF03922">
    <property type="entry name" value="OmpW"/>
    <property type="match status" value="1"/>
</dbReference>
<proteinExistence type="inferred from homology"/>
<feature type="chain" id="PRO_5047465895" evidence="2">
    <location>
        <begin position="27"/>
        <end position="222"/>
    </location>
</feature>